<keyword evidence="5" id="KW-0067">ATP-binding</keyword>
<dbReference type="PANTHER" id="PTHR11361">
    <property type="entry name" value="DNA MISMATCH REPAIR PROTEIN MUTS FAMILY MEMBER"/>
    <property type="match status" value="1"/>
</dbReference>
<evidence type="ECO:0000256" key="3">
    <source>
        <dbReference type="ARBA" id="ARBA00022741"/>
    </source>
</evidence>
<dbReference type="GO" id="GO:0030983">
    <property type="term" value="F:mismatched DNA binding"/>
    <property type="evidence" value="ECO:0007669"/>
    <property type="project" value="InterPro"/>
</dbReference>
<dbReference type="Pfam" id="PF05190">
    <property type="entry name" value="MutS_IV"/>
    <property type="match status" value="1"/>
</dbReference>
<dbReference type="GO" id="GO:0140664">
    <property type="term" value="F:ATP-dependent DNA damage sensor activity"/>
    <property type="evidence" value="ECO:0007669"/>
    <property type="project" value="InterPro"/>
</dbReference>
<dbReference type="PROSITE" id="PS00486">
    <property type="entry name" value="DNA_MISMATCH_REPAIR_2"/>
    <property type="match status" value="1"/>
</dbReference>
<dbReference type="InterPro" id="IPR007695">
    <property type="entry name" value="DNA_mismatch_repair_MutS-lik_N"/>
</dbReference>
<dbReference type="FunFam" id="1.10.1420.10:FF:000017">
    <property type="entry name" value="DNA mismatch repair protein Msh2"/>
    <property type="match status" value="1"/>
</dbReference>
<dbReference type="Proteomes" id="UP000605846">
    <property type="component" value="Unassembled WGS sequence"/>
</dbReference>
<dbReference type="FunFam" id="3.40.50.300:FF:000523">
    <property type="entry name" value="DNA mismatch repair protein"/>
    <property type="match status" value="1"/>
</dbReference>
<dbReference type="FunFam" id="1.10.1420.10:FF:000015">
    <property type="entry name" value="DNA mismatch repair protein Msh2"/>
    <property type="match status" value="1"/>
</dbReference>
<comment type="caution">
    <text evidence="12">The sequence shown here is derived from an EMBL/GenBank/DDBJ whole genome shotgun (WGS) entry which is preliminary data.</text>
</comment>
<dbReference type="SMART" id="SM00534">
    <property type="entry name" value="MUTSac"/>
    <property type="match status" value="1"/>
</dbReference>
<evidence type="ECO:0000256" key="1">
    <source>
        <dbReference type="ARBA" id="ARBA00004123"/>
    </source>
</evidence>
<dbReference type="InterPro" id="IPR011184">
    <property type="entry name" value="DNA_mismatch_repair_Msh2"/>
</dbReference>
<evidence type="ECO:0000256" key="2">
    <source>
        <dbReference type="ARBA" id="ARBA00006271"/>
    </source>
</evidence>
<dbReference type="InterPro" id="IPR032642">
    <property type="entry name" value="Msh2_ATP-bd"/>
</dbReference>
<evidence type="ECO:0000256" key="6">
    <source>
        <dbReference type="ARBA" id="ARBA00023125"/>
    </source>
</evidence>
<dbReference type="InterPro" id="IPR036187">
    <property type="entry name" value="DNA_mismatch_repair_MutS_sf"/>
</dbReference>
<keyword evidence="3 10" id="KW-0547">Nucleotide-binding</keyword>
<dbReference type="EMBL" id="JABAYA010000173">
    <property type="protein sequence ID" value="KAF7722861.1"/>
    <property type="molecule type" value="Genomic_DNA"/>
</dbReference>
<dbReference type="FunFam" id="3.30.420.110:FF:000002">
    <property type="entry name" value="DNA mismatch repair protein"/>
    <property type="match status" value="1"/>
</dbReference>
<dbReference type="Gene3D" id="1.10.1420.10">
    <property type="match status" value="2"/>
</dbReference>
<reference evidence="12" key="1">
    <citation type="submission" date="2020-01" db="EMBL/GenBank/DDBJ databases">
        <title>Genome Sequencing of Three Apophysomyces-Like Fungal Strains Confirms a Novel Fungal Genus in the Mucoromycota with divergent Burkholderia-like Endosymbiotic Bacteria.</title>
        <authorList>
            <person name="Stajich J.E."/>
            <person name="Macias A.M."/>
            <person name="Carter-House D."/>
            <person name="Lovett B."/>
            <person name="Kasson L.R."/>
            <person name="Berry K."/>
            <person name="Grigoriev I."/>
            <person name="Chang Y."/>
            <person name="Spatafora J."/>
            <person name="Kasson M.T."/>
        </authorList>
    </citation>
    <scope>NUCLEOTIDE SEQUENCE</scope>
    <source>
        <strain evidence="12">NRRL A-21654</strain>
    </source>
</reference>
<dbReference type="PANTHER" id="PTHR11361:SF35">
    <property type="entry name" value="DNA MISMATCH REPAIR PROTEIN MSH2"/>
    <property type="match status" value="1"/>
</dbReference>
<dbReference type="InterPro" id="IPR045076">
    <property type="entry name" value="MutS"/>
</dbReference>
<keyword evidence="4 10" id="KW-0227">DNA damage</keyword>
<evidence type="ECO:0000256" key="9">
    <source>
        <dbReference type="ARBA" id="ARBA00064337"/>
    </source>
</evidence>
<name>A0A8H7BNH8_9FUNG</name>
<dbReference type="PIRSF" id="PIRSF005813">
    <property type="entry name" value="MSH2"/>
    <property type="match status" value="1"/>
</dbReference>
<dbReference type="Pfam" id="PF05192">
    <property type="entry name" value="MutS_III"/>
    <property type="match status" value="1"/>
</dbReference>
<dbReference type="NCBIfam" id="NF003810">
    <property type="entry name" value="PRK05399.1"/>
    <property type="match status" value="1"/>
</dbReference>
<comment type="subcellular location">
    <subcellularLocation>
        <location evidence="1">Nucleus</location>
    </subcellularLocation>
</comment>
<organism evidence="12 13">
    <name type="scientific">Apophysomyces ossiformis</name>
    <dbReference type="NCBI Taxonomy" id="679940"/>
    <lineage>
        <taxon>Eukaryota</taxon>
        <taxon>Fungi</taxon>
        <taxon>Fungi incertae sedis</taxon>
        <taxon>Mucoromycota</taxon>
        <taxon>Mucoromycotina</taxon>
        <taxon>Mucoromycetes</taxon>
        <taxon>Mucorales</taxon>
        <taxon>Mucorineae</taxon>
        <taxon>Mucoraceae</taxon>
        <taxon>Apophysomyces</taxon>
    </lineage>
</organism>
<dbReference type="GO" id="GO:0032301">
    <property type="term" value="C:MutSalpha complex"/>
    <property type="evidence" value="ECO:0007669"/>
    <property type="project" value="TreeGrafter"/>
</dbReference>
<comment type="subunit">
    <text evidence="9">Heterodimer of msh2 and msh6.</text>
</comment>
<comment type="similarity">
    <text evidence="2 10">Belongs to the DNA mismatch repair MutS family.</text>
</comment>
<dbReference type="InterPro" id="IPR007860">
    <property type="entry name" value="DNA_mmatch_repair_MutS_con_dom"/>
</dbReference>
<dbReference type="GO" id="GO:0005524">
    <property type="term" value="F:ATP binding"/>
    <property type="evidence" value="ECO:0007669"/>
    <property type="project" value="UniProtKB-KW"/>
</dbReference>
<dbReference type="GO" id="GO:0006298">
    <property type="term" value="P:mismatch repair"/>
    <property type="evidence" value="ECO:0007669"/>
    <property type="project" value="InterPro"/>
</dbReference>
<sequence>MSSPKDSIPDIDKPEQQSFVKFFRSLDPPDEGTIRLFERDANQKRYYTFHDENAMYIARNVYKTLSVVKYWGGDSVKGLATTSLSASATEAFLRNALLQQQFRVEIWTQKKNSTQWELTHKASPGNLQDVEDFLFLNSSMTASPVVMSVKLGKTGEHTMVGVSFADATIKEIGVAEFIDNELFSNLESLVIQLGVKECLLVADETKKDYEATKLRDVLERCGIVATERKKADFNHKNIEQDLNRLLEGEISDPAEFEMKNAMAASACLIKYLSLLNDETTFGRFQLIHHDLSQYMRLDASALRALNLMPGPQDGSNRTMSLYGLLNRCKTAQGSRLLAQWLKQPLLNLEEIRRRQDILEVFYQDTELYQSLQEDHLKSVPDLHRLAKRFQRGMASLQDVVRIYQVVLRLPTLLMCLTAHEPEEQSKAELMRQTYLNKLNDYTSKLMKLQELVESTIDLEAVEQHEFIIKPDFDEGLQELRDKINSTRSLMDKEHNKAGEKLGLDTEKKLKLEKHSNFGYCFRVGRADASVIRNKPEYIEYSTQKVGTYFSTSKLRDLSGTWSELCTAYEKRQADLVKEVIGIVATYCPVLELLGGVLAHMDVLVSFAHVSITAPTPYIRPTIYPCGEGDVILKEARHPCMEVQDDITFIPNDVEMIRTKSEFQIITGPNMGGKSTYIRQIGVIALMAQVGCFVPCSSASICLFDSILARVGAGDSQLKGISTFMAEMLDTATILKSATKNSLIMIDELGRGTSTYDGFGLAWAISEHIATQIRAFCLFATHFHELTALSASAPHVKNLNVAVYVGEGQGQDRDITFLHKVNEGVCDQSFGIHVAELANFPSTVVKLAKRKAAELEDTEGPAEQVSNKHARQDIESIGKTADVDNMGHDTLLDRVRLIKDEFNDAMQQNPYLRDLVNGL</sequence>
<dbReference type="Gene3D" id="3.40.1170.10">
    <property type="entry name" value="DNA repair protein MutS, domain I"/>
    <property type="match status" value="1"/>
</dbReference>
<evidence type="ECO:0000256" key="10">
    <source>
        <dbReference type="RuleBase" id="RU003756"/>
    </source>
</evidence>
<evidence type="ECO:0000256" key="5">
    <source>
        <dbReference type="ARBA" id="ARBA00022840"/>
    </source>
</evidence>
<evidence type="ECO:0000256" key="4">
    <source>
        <dbReference type="ARBA" id="ARBA00022763"/>
    </source>
</evidence>
<dbReference type="Pfam" id="PF00488">
    <property type="entry name" value="MutS_V"/>
    <property type="match status" value="1"/>
</dbReference>
<gene>
    <name evidence="12" type="primary">MSH2</name>
    <name evidence="12" type="ORF">EC973_002622</name>
</gene>
<dbReference type="SUPFAM" id="SSF52540">
    <property type="entry name" value="P-loop containing nucleoside triphosphate hydrolases"/>
    <property type="match status" value="1"/>
</dbReference>
<dbReference type="InterPro" id="IPR007696">
    <property type="entry name" value="DNA_mismatch_repair_MutS_core"/>
</dbReference>
<evidence type="ECO:0000256" key="8">
    <source>
        <dbReference type="ARBA" id="ARBA00023242"/>
    </source>
</evidence>
<dbReference type="InterPro" id="IPR027417">
    <property type="entry name" value="P-loop_NTPase"/>
</dbReference>
<dbReference type="InterPro" id="IPR000432">
    <property type="entry name" value="DNA_mismatch_repair_MutS_C"/>
</dbReference>
<keyword evidence="13" id="KW-1185">Reference proteome</keyword>
<dbReference type="InterPro" id="IPR036678">
    <property type="entry name" value="MutS_con_dom_sf"/>
</dbReference>
<evidence type="ECO:0000256" key="7">
    <source>
        <dbReference type="ARBA" id="ARBA00023204"/>
    </source>
</evidence>
<feature type="domain" description="DNA mismatch repair proteins mutS family" evidence="11">
    <location>
        <begin position="741"/>
        <end position="757"/>
    </location>
</feature>
<dbReference type="Pfam" id="PF01624">
    <property type="entry name" value="MutS_I"/>
    <property type="match status" value="1"/>
</dbReference>
<dbReference type="OrthoDB" id="295033at2759"/>
<dbReference type="InterPro" id="IPR016151">
    <property type="entry name" value="DNA_mismatch_repair_MutS_N"/>
</dbReference>
<accession>A0A8H7BNH8</accession>
<keyword evidence="8" id="KW-0539">Nucleus</keyword>
<dbReference type="GO" id="GO:0006312">
    <property type="term" value="P:mitotic recombination"/>
    <property type="evidence" value="ECO:0007669"/>
    <property type="project" value="TreeGrafter"/>
</dbReference>
<dbReference type="SMART" id="SM00533">
    <property type="entry name" value="MUTSd"/>
    <property type="match status" value="1"/>
</dbReference>
<keyword evidence="6 10" id="KW-0238">DNA-binding</keyword>
<dbReference type="AlphaFoldDB" id="A0A8H7BNH8"/>
<dbReference type="Gene3D" id="3.40.50.300">
    <property type="entry name" value="P-loop containing nucleotide triphosphate hydrolases"/>
    <property type="match status" value="1"/>
</dbReference>
<protein>
    <submittedName>
        <fullName evidence="12">MutS-like protein</fullName>
    </submittedName>
</protein>
<dbReference type="Pfam" id="PF05188">
    <property type="entry name" value="MutS_II"/>
    <property type="match status" value="1"/>
</dbReference>
<evidence type="ECO:0000259" key="11">
    <source>
        <dbReference type="PROSITE" id="PS00486"/>
    </source>
</evidence>
<dbReference type="InterPro" id="IPR007861">
    <property type="entry name" value="DNA_mismatch_repair_MutS_clamp"/>
</dbReference>
<evidence type="ECO:0000313" key="12">
    <source>
        <dbReference type="EMBL" id="KAF7722861.1"/>
    </source>
</evidence>
<evidence type="ECO:0000313" key="13">
    <source>
        <dbReference type="Proteomes" id="UP000605846"/>
    </source>
</evidence>
<dbReference type="SUPFAM" id="SSF48334">
    <property type="entry name" value="DNA repair protein MutS, domain III"/>
    <property type="match status" value="1"/>
</dbReference>
<dbReference type="Gene3D" id="3.30.420.110">
    <property type="entry name" value="MutS, connector domain"/>
    <property type="match status" value="1"/>
</dbReference>
<proteinExistence type="inferred from homology"/>
<keyword evidence="7 10" id="KW-0234">DNA repair</keyword>
<comment type="function">
    <text evidence="10">Component of the post-replicative DNA mismatch repair system (MMR).</text>
</comment>
<dbReference type="CDD" id="cd03285">
    <property type="entry name" value="ABC_MSH2_euk"/>
    <property type="match status" value="1"/>
</dbReference>